<evidence type="ECO:0000313" key="2">
    <source>
        <dbReference type="EMBL" id="RCU45205.1"/>
    </source>
</evidence>
<dbReference type="Pfam" id="PF13304">
    <property type="entry name" value="AAA_21"/>
    <property type="match status" value="1"/>
</dbReference>
<dbReference type="PANTHER" id="PTHR43581">
    <property type="entry name" value="ATP/GTP PHOSPHATASE"/>
    <property type="match status" value="1"/>
</dbReference>
<gene>
    <name evidence="2" type="ORF">DU002_15900</name>
</gene>
<evidence type="ECO:0000259" key="1">
    <source>
        <dbReference type="Pfam" id="PF13304"/>
    </source>
</evidence>
<dbReference type="GO" id="GO:0016887">
    <property type="term" value="F:ATP hydrolysis activity"/>
    <property type="evidence" value="ECO:0007669"/>
    <property type="project" value="InterPro"/>
</dbReference>
<comment type="caution">
    <text evidence="2">The sequence shown here is derived from an EMBL/GenBank/DDBJ whole genome shotgun (WGS) entry which is preliminary data.</text>
</comment>
<dbReference type="AlphaFoldDB" id="A0A368N6R0"/>
<keyword evidence="2" id="KW-0547">Nucleotide-binding</keyword>
<dbReference type="Gene3D" id="3.40.50.300">
    <property type="entry name" value="P-loop containing nucleotide triphosphate hydrolases"/>
    <property type="match status" value="1"/>
</dbReference>
<dbReference type="RefSeq" id="WP_114339407.1">
    <property type="nucleotide sequence ID" value="NZ_QPID01000011.1"/>
</dbReference>
<feature type="domain" description="ATPase AAA-type core" evidence="1">
    <location>
        <begin position="202"/>
        <end position="453"/>
    </location>
</feature>
<sequence>MKYYYSESLSIENLDGFHLLQDHRGTNYKSPWDDFGYIITFKLYYVSEKQKRKLGTLKILIKDKEDSSLYFKENGKPLESKYFEITDVLNIDNIVSIGEEVDFYKKINSLFSESEAEEILIKICDAGYFNDQYDEFSSWKGFSGSFMRGSASSAILKKGYQIALGRYIPKKTFDITLTELGDTFDDLCLKFDTSREIGKSNINLLIGKNGVGKSHALKKLSEIITGVIDTKDNHPYFHKLIMIAFSPFESFYTKSEIFKKLSSRYSASEEKSNRKSESRKRLHVNEYSYIGFKNDSGDHDLNHPIKQSINSLIKVIEYDDENSWWEEQSRFKILKDTLSLCIDFDSVFITNDDNQELEVTSTLNTNSLKDSLNYNKGIIFKKDGNILPLSSGQKIYSYMIPAIIAELEEESLLVLDEPELYLHPELEVGLMNMLQHILKETKSYSIIATHSAILAREVESKAITILRKNKGNTETNISSVETYGESLDIIISEVFDDDYMVKPYQREIDRYLKKAENSINTIKNHIGDDALAYALSKLDDGDDIEIEDM</sequence>
<dbReference type="EMBL" id="QPID01000011">
    <property type="protein sequence ID" value="RCU45205.1"/>
    <property type="molecule type" value="Genomic_DNA"/>
</dbReference>
<reference evidence="2 3" key="1">
    <citation type="submission" date="2018-07" db="EMBL/GenBank/DDBJ databases">
        <title>Corallincola holothuriorum sp. nov., a new facultative anaerobe isolated from sea cucumber Apostichopus japonicus.</title>
        <authorList>
            <person name="Xia H."/>
        </authorList>
    </citation>
    <scope>NUCLEOTIDE SEQUENCE [LARGE SCALE GENOMIC DNA]</scope>
    <source>
        <strain evidence="2 3">C4</strain>
    </source>
</reference>
<evidence type="ECO:0000313" key="3">
    <source>
        <dbReference type="Proteomes" id="UP000252558"/>
    </source>
</evidence>
<dbReference type="InterPro" id="IPR051396">
    <property type="entry name" value="Bact_Antivir_Def_Nuclease"/>
</dbReference>
<name>A0A368N6R0_9GAMM</name>
<dbReference type="InterPro" id="IPR027417">
    <property type="entry name" value="P-loop_NTPase"/>
</dbReference>
<protein>
    <submittedName>
        <fullName evidence="2">ATP-binding protein</fullName>
    </submittedName>
</protein>
<proteinExistence type="predicted"/>
<dbReference type="PANTHER" id="PTHR43581:SF4">
    <property type="entry name" value="ATP_GTP PHOSPHATASE"/>
    <property type="match status" value="1"/>
</dbReference>
<dbReference type="Proteomes" id="UP000252558">
    <property type="component" value="Unassembled WGS sequence"/>
</dbReference>
<dbReference type="GO" id="GO:0005524">
    <property type="term" value="F:ATP binding"/>
    <property type="evidence" value="ECO:0007669"/>
    <property type="project" value="UniProtKB-KW"/>
</dbReference>
<dbReference type="OrthoDB" id="9815944at2"/>
<accession>A0A368N6R0</accession>
<dbReference type="InterPro" id="IPR003959">
    <property type="entry name" value="ATPase_AAA_core"/>
</dbReference>
<organism evidence="2 3">
    <name type="scientific">Corallincola holothuriorum</name>
    <dbReference type="NCBI Taxonomy" id="2282215"/>
    <lineage>
        <taxon>Bacteria</taxon>
        <taxon>Pseudomonadati</taxon>
        <taxon>Pseudomonadota</taxon>
        <taxon>Gammaproteobacteria</taxon>
        <taxon>Alteromonadales</taxon>
        <taxon>Psychromonadaceae</taxon>
        <taxon>Corallincola</taxon>
    </lineage>
</organism>
<keyword evidence="3" id="KW-1185">Reference proteome</keyword>
<keyword evidence="2" id="KW-0067">ATP-binding</keyword>
<dbReference type="SUPFAM" id="SSF52540">
    <property type="entry name" value="P-loop containing nucleoside triphosphate hydrolases"/>
    <property type="match status" value="1"/>
</dbReference>